<accession>L1IAA0</accession>
<gene>
    <name evidence="1" type="ORF">GUITHDRAFT_120677</name>
</gene>
<dbReference type="RefSeq" id="XP_005820138.1">
    <property type="nucleotide sequence ID" value="XM_005820081.1"/>
</dbReference>
<evidence type="ECO:0000313" key="2">
    <source>
        <dbReference type="EnsemblProtists" id="EKX33158"/>
    </source>
</evidence>
<evidence type="ECO:0000313" key="3">
    <source>
        <dbReference type="Proteomes" id="UP000011087"/>
    </source>
</evidence>
<dbReference type="EnsemblProtists" id="EKX33158">
    <property type="protein sequence ID" value="EKX33158"/>
    <property type="gene ID" value="GUITHDRAFT_120677"/>
</dbReference>
<dbReference type="HOGENOM" id="CLU_2417846_0_0_1"/>
<evidence type="ECO:0000313" key="1">
    <source>
        <dbReference type="EMBL" id="EKX33158.1"/>
    </source>
</evidence>
<organism evidence="1">
    <name type="scientific">Guillardia theta (strain CCMP2712)</name>
    <name type="common">Cryptophyte</name>
    <dbReference type="NCBI Taxonomy" id="905079"/>
    <lineage>
        <taxon>Eukaryota</taxon>
        <taxon>Cryptophyceae</taxon>
        <taxon>Pyrenomonadales</taxon>
        <taxon>Geminigeraceae</taxon>
        <taxon>Guillardia</taxon>
    </lineage>
</organism>
<reference evidence="2" key="3">
    <citation type="submission" date="2016-03" db="UniProtKB">
        <authorList>
            <consortium name="EnsemblProtists"/>
        </authorList>
    </citation>
    <scope>IDENTIFICATION</scope>
</reference>
<dbReference type="KEGG" id="gtt:GUITHDRAFT_120677"/>
<proteinExistence type="predicted"/>
<sequence length="92" mass="9583">MFAILVRAFAHGEMLYALPSGTERVVTGEEGKSAVNSALAAAAGGGALGQSDLSLAKKLAVSPELLHKEKLKAKEGFCETALWNCTDLYGSN</sequence>
<dbReference type="GeneID" id="17289887"/>
<reference evidence="3" key="2">
    <citation type="submission" date="2012-11" db="EMBL/GenBank/DDBJ databases">
        <authorList>
            <person name="Kuo A."/>
            <person name="Curtis B.A."/>
            <person name="Tanifuji G."/>
            <person name="Burki F."/>
            <person name="Gruber A."/>
            <person name="Irimia M."/>
            <person name="Maruyama S."/>
            <person name="Arias M.C."/>
            <person name="Ball S.G."/>
            <person name="Gile G.H."/>
            <person name="Hirakawa Y."/>
            <person name="Hopkins J.F."/>
            <person name="Rensing S.A."/>
            <person name="Schmutz J."/>
            <person name="Symeonidi A."/>
            <person name="Elias M."/>
            <person name="Eveleigh R.J."/>
            <person name="Herman E.K."/>
            <person name="Klute M.J."/>
            <person name="Nakayama T."/>
            <person name="Obornik M."/>
            <person name="Reyes-Prieto A."/>
            <person name="Armbrust E.V."/>
            <person name="Aves S.J."/>
            <person name="Beiko R.G."/>
            <person name="Coutinho P."/>
            <person name="Dacks J.B."/>
            <person name="Durnford D.G."/>
            <person name="Fast N.M."/>
            <person name="Green B.R."/>
            <person name="Grisdale C."/>
            <person name="Hempe F."/>
            <person name="Henrissat B."/>
            <person name="Hoppner M.P."/>
            <person name="Ishida K.-I."/>
            <person name="Kim E."/>
            <person name="Koreny L."/>
            <person name="Kroth P.G."/>
            <person name="Liu Y."/>
            <person name="Malik S.-B."/>
            <person name="Maier U.G."/>
            <person name="McRose D."/>
            <person name="Mock T."/>
            <person name="Neilson J.A."/>
            <person name="Onodera N.T."/>
            <person name="Poole A.M."/>
            <person name="Pritham E.J."/>
            <person name="Richards T.A."/>
            <person name="Rocap G."/>
            <person name="Roy S.W."/>
            <person name="Sarai C."/>
            <person name="Schaack S."/>
            <person name="Shirato S."/>
            <person name="Slamovits C.H."/>
            <person name="Spencer D.F."/>
            <person name="Suzuki S."/>
            <person name="Worden A.Z."/>
            <person name="Zauner S."/>
            <person name="Barry K."/>
            <person name="Bell C."/>
            <person name="Bharti A.K."/>
            <person name="Crow J.A."/>
            <person name="Grimwood J."/>
            <person name="Kramer R."/>
            <person name="Lindquist E."/>
            <person name="Lucas S."/>
            <person name="Salamov A."/>
            <person name="McFadden G.I."/>
            <person name="Lane C.E."/>
            <person name="Keeling P.J."/>
            <person name="Gray M.W."/>
            <person name="Grigoriev I.V."/>
            <person name="Archibald J.M."/>
        </authorList>
    </citation>
    <scope>NUCLEOTIDE SEQUENCE</scope>
    <source>
        <strain evidence="3">CCMP2712</strain>
    </source>
</reference>
<dbReference type="EMBL" id="JH993154">
    <property type="protein sequence ID" value="EKX33158.1"/>
    <property type="molecule type" value="Genomic_DNA"/>
</dbReference>
<reference evidence="1 3" key="1">
    <citation type="journal article" date="2012" name="Nature">
        <title>Algal genomes reveal evolutionary mosaicism and the fate of nucleomorphs.</title>
        <authorList>
            <consortium name="DOE Joint Genome Institute"/>
            <person name="Curtis B.A."/>
            <person name="Tanifuji G."/>
            <person name="Burki F."/>
            <person name="Gruber A."/>
            <person name="Irimia M."/>
            <person name="Maruyama S."/>
            <person name="Arias M.C."/>
            <person name="Ball S.G."/>
            <person name="Gile G.H."/>
            <person name="Hirakawa Y."/>
            <person name="Hopkins J.F."/>
            <person name="Kuo A."/>
            <person name="Rensing S.A."/>
            <person name="Schmutz J."/>
            <person name="Symeonidi A."/>
            <person name="Elias M."/>
            <person name="Eveleigh R.J."/>
            <person name="Herman E.K."/>
            <person name="Klute M.J."/>
            <person name="Nakayama T."/>
            <person name="Obornik M."/>
            <person name="Reyes-Prieto A."/>
            <person name="Armbrust E.V."/>
            <person name="Aves S.J."/>
            <person name="Beiko R.G."/>
            <person name="Coutinho P."/>
            <person name="Dacks J.B."/>
            <person name="Durnford D.G."/>
            <person name="Fast N.M."/>
            <person name="Green B.R."/>
            <person name="Grisdale C.J."/>
            <person name="Hempel F."/>
            <person name="Henrissat B."/>
            <person name="Hoppner M.P."/>
            <person name="Ishida K."/>
            <person name="Kim E."/>
            <person name="Koreny L."/>
            <person name="Kroth P.G."/>
            <person name="Liu Y."/>
            <person name="Malik S.B."/>
            <person name="Maier U.G."/>
            <person name="McRose D."/>
            <person name="Mock T."/>
            <person name="Neilson J.A."/>
            <person name="Onodera N.T."/>
            <person name="Poole A.M."/>
            <person name="Pritham E.J."/>
            <person name="Richards T.A."/>
            <person name="Rocap G."/>
            <person name="Roy S.W."/>
            <person name="Sarai C."/>
            <person name="Schaack S."/>
            <person name="Shirato S."/>
            <person name="Slamovits C.H."/>
            <person name="Spencer D.F."/>
            <person name="Suzuki S."/>
            <person name="Worden A.Z."/>
            <person name="Zauner S."/>
            <person name="Barry K."/>
            <person name="Bell C."/>
            <person name="Bharti A.K."/>
            <person name="Crow J.A."/>
            <person name="Grimwood J."/>
            <person name="Kramer R."/>
            <person name="Lindquist E."/>
            <person name="Lucas S."/>
            <person name="Salamov A."/>
            <person name="McFadden G.I."/>
            <person name="Lane C.E."/>
            <person name="Keeling P.J."/>
            <person name="Gray M.W."/>
            <person name="Grigoriev I.V."/>
            <person name="Archibald J.M."/>
        </authorList>
    </citation>
    <scope>NUCLEOTIDE SEQUENCE</scope>
    <source>
        <strain evidence="1 3">CCMP2712</strain>
    </source>
</reference>
<name>L1IAA0_GUITC</name>
<dbReference type="Proteomes" id="UP000011087">
    <property type="component" value="Unassembled WGS sequence"/>
</dbReference>
<dbReference type="PaxDb" id="55529-EKX33158"/>
<keyword evidence="3" id="KW-1185">Reference proteome</keyword>
<protein>
    <submittedName>
        <fullName evidence="1 2">Uncharacterized protein</fullName>
    </submittedName>
</protein>
<dbReference type="AlphaFoldDB" id="L1IAA0"/>